<evidence type="ECO:0000313" key="2">
    <source>
        <dbReference type="Proteomes" id="UP001156441"/>
    </source>
</evidence>
<gene>
    <name evidence="1" type="ORF">JT362_13535</name>
</gene>
<comment type="caution">
    <text evidence="1">The sequence shown here is derived from an EMBL/GenBank/DDBJ whole genome shotgun (WGS) entry which is preliminary data.</text>
</comment>
<accession>A0ABT2J8V9</accession>
<proteinExistence type="predicted"/>
<dbReference type="RefSeq" id="WP_260191538.1">
    <property type="nucleotide sequence ID" value="NZ_JAFFZE010000011.1"/>
</dbReference>
<keyword evidence="2" id="KW-1185">Reference proteome</keyword>
<organism evidence="1 2">
    <name type="scientific">Actinophytocola gossypii</name>
    <dbReference type="NCBI Taxonomy" id="2812003"/>
    <lineage>
        <taxon>Bacteria</taxon>
        <taxon>Bacillati</taxon>
        <taxon>Actinomycetota</taxon>
        <taxon>Actinomycetes</taxon>
        <taxon>Pseudonocardiales</taxon>
        <taxon>Pseudonocardiaceae</taxon>
    </lineage>
</organism>
<name>A0ABT2J8V9_9PSEU</name>
<evidence type="ECO:0000313" key="1">
    <source>
        <dbReference type="EMBL" id="MCT2584141.1"/>
    </source>
</evidence>
<dbReference type="Proteomes" id="UP001156441">
    <property type="component" value="Unassembled WGS sequence"/>
</dbReference>
<protein>
    <submittedName>
        <fullName evidence="1">Uncharacterized protein</fullName>
    </submittedName>
</protein>
<reference evidence="1 2" key="1">
    <citation type="submission" date="2021-02" db="EMBL/GenBank/DDBJ databases">
        <title>Actinophytocola xerophila sp. nov., isolated from soil of cotton cropping field.</title>
        <authorList>
            <person name="Huang R."/>
            <person name="Chen X."/>
            <person name="Ge X."/>
            <person name="Liu W."/>
        </authorList>
    </citation>
    <scope>NUCLEOTIDE SEQUENCE [LARGE SCALE GENOMIC DNA]</scope>
    <source>
        <strain evidence="1 2">S1-96</strain>
    </source>
</reference>
<dbReference type="EMBL" id="JAFFZE010000011">
    <property type="protein sequence ID" value="MCT2584141.1"/>
    <property type="molecule type" value="Genomic_DNA"/>
</dbReference>
<sequence>MAVRVATGGVLTGVSATTPVRLPPGRGPWRLANLPSARDPRPSLTLLTFAG</sequence>